<evidence type="ECO:0000313" key="2">
    <source>
        <dbReference type="Proteomes" id="UP000194968"/>
    </source>
</evidence>
<sequence length="71" mass="8242">MMSVRKRIHLLVLGDGTELPFKVLRSAAGYYIGTEIDGELYSRESLRYWDCQKDAETALKSEDWIRRTVFG</sequence>
<gene>
    <name evidence="1" type="ORF">B6D06_00600</name>
</gene>
<name>A0A242NX88_9GAMM</name>
<reference evidence="1 2" key="1">
    <citation type="submission" date="2017-03" db="EMBL/GenBank/DDBJ databases">
        <title>Comparative genomics of honeybee gut symbionts reveal geographically distinct and subgroup specific antibiotic resistance.</title>
        <authorList>
            <person name="Ludvigsen J."/>
            <person name="Porcellato D."/>
            <person name="Labee-Lund T.M."/>
            <person name="Amdam G.V."/>
            <person name="Rudi K."/>
        </authorList>
    </citation>
    <scope>NUCLEOTIDE SEQUENCE [LARGE SCALE GENOMIC DNA]</scope>
    <source>
        <strain evidence="1 2">A-4-12</strain>
    </source>
</reference>
<comment type="caution">
    <text evidence="1">The sequence shown here is derived from an EMBL/GenBank/DDBJ whole genome shotgun (WGS) entry which is preliminary data.</text>
</comment>
<protein>
    <submittedName>
        <fullName evidence="1">Uncharacterized protein</fullName>
    </submittedName>
</protein>
<dbReference type="AlphaFoldDB" id="A0A242NX88"/>
<evidence type="ECO:0000313" key="1">
    <source>
        <dbReference type="EMBL" id="OTQ53728.1"/>
    </source>
</evidence>
<dbReference type="RefSeq" id="WP_108720956.1">
    <property type="nucleotide sequence ID" value="NZ_NASK01000051.1"/>
</dbReference>
<dbReference type="Proteomes" id="UP000194968">
    <property type="component" value="Unassembled WGS sequence"/>
</dbReference>
<proteinExistence type="predicted"/>
<organism evidence="1 2">
    <name type="scientific">Gilliamella apis</name>
    <dbReference type="NCBI Taxonomy" id="1970738"/>
    <lineage>
        <taxon>Bacteria</taxon>
        <taxon>Pseudomonadati</taxon>
        <taxon>Pseudomonadota</taxon>
        <taxon>Gammaproteobacteria</taxon>
        <taxon>Orbales</taxon>
        <taxon>Orbaceae</taxon>
        <taxon>Gilliamella</taxon>
    </lineage>
</organism>
<dbReference type="EMBL" id="NASK01000051">
    <property type="protein sequence ID" value="OTQ53728.1"/>
    <property type="molecule type" value="Genomic_DNA"/>
</dbReference>
<accession>A0A242NX88</accession>